<dbReference type="KEGG" id="cmr:Cycma_3997"/>
<dbReference type="EMBL" id="CP002955">
    <property type="protein sequence ID" value="AEL27706.1"/>
    <property type="molecule type" value="Genomic_DNA"/>
</dbReference>
<dbReference type="HOGENOM" id="CLU_2681562_0_0_10"/>
<sequence length="74" mass="8322">MVSTGSTTGDAPVTELVEARLPKPKDFTYIGYFTVDYKNQVQITNIKLVKELSYGTAILFNKKIKSSYNENNDL</sequence>
<reference evidence="2" key="1">
    <citation type="submission" date="2011-07" db="EMBL/GenBank/DDBJ databases">
        <title>The complete genome of Cyclobacterium marinum DSM 745.</title>
        <authorList>
            <person name="Lucas S."/>
            <person name="Han J."/>
            <person name="Lapidus A."/>
            <person name="Bruce D."/>
            <person name="Goodwin L."/>
            <person name="Pitluck S."/>
            <person name="Peters L."/>
            <person name="Kyrpides N."/>
            <person name="Mavromatis K."/>
            <person name="Ivanova N."/>
            <person name="Ovchinnikova G."/>
            <person name="Chertkov O."/>
            <person name="Detter J.C."/>
            <person name="Tapia R."/>
            <person name="Han C."/>
            <person name="Land M."/>
            <person name="Hauser L."/>
            <person name="Markowitz V."/>
            <person name="Cheng J.-F."/>
            <person name="Hugenholtz P."/>
            <person name="Woyke T."/>
            <person name="Wu D."/>
            <person name="Tindall B."/>
            <person name="Schuetze A."/>
            <person name="Brambilla E."/>
            <person name="Klenk H.-P."/>
            <person name="Eisen J.A."/>
        </authorList>
    </citation>
    <scope>NUCLEOTIDE SEQUENCE [LARGE SCALE GENOMIC DNA]</scope>
    <source>
        <strain evidence="2">ATCC 25205 / DSM 745 / LMG 13164 / NCIMB 1802</strain>
    </source>
</reference>
<accession>G0J773</accession>
<organism evidence="1 2">
    <name type="scientific">Cyclobacterium marinum (strain ATCC 25205 / DSM 745 / LMG 13164 / NCIMB 1802)</name>
    <name type="common">Flectobacillus marinus</name>
    <dbReference type="NCBI Taxonomy" id="880070"/>
    <lineage>
        <taxon>Bacteria</taxon>
        <taxon>Pseudomonadati</taxon>
        <taxon>Bacteroidota</taxon>
        <taxon>Cytophagia</taxon>
        <taxon>Cytophagales</taxon>
        <taxon>Cyclobacteriaceae</taxon>
        <taxon>Cyclobacterium</taxon>
    </lineage>
</organism>
<dbReference type="AlphaFoldDB" id="G0J773"/>
<name>G0J773_CYCMS</name>
<gene>
    <name evidence="1" type="ordered locus">Cycma_3997</name>
</gene>
<evidence type="ECO:0000313" key="1">
    <source>
        <dbReference type="EMBL" id="AEL27706.1"/>
    </source>
</evidence>
<protein>
    <submittedName>
        <fullName evidence="1">Uncharacterized protein</fullName>
    </submittedName>
</protein>
<proteinExistence type="predicted"/>
<evidence type="ECO:0000313" key="2">
    <source>
        <dbReference type="Proteomes" id="UP000001635"/>
    </source>
</evidence>
<dbReference type="STRING" id="880070.Cycma_3997"/>
<keyword evidence="2" id="KW-1185">Reference proteome</keyword>
<dbReference type="Proteomes" id="UP000001635">
    <property type="component" value="Chromosome"/>
</dbReference>